<comment type="caution">
    <text evidence="1">The sequence shown here is derived from an EMBL/GenBank/DDBJ whole genome shotgun (WGS) entry which is preliminary data.</text>
</comment>
<dbReference type="AlphaFoldDB" id="A0A9D4J231"/>
<gene>
    <name evidence="1" type="ORF">DPMN_150458</name>
</gene>
<accession>A0A9D4J231</accession>
<protein>
    <submittedName>
        <fullName evidence="1">Uncharacterized protein</fullName>
    </submittedName>
</protein>
<reference evidence="1" key="1">
    <citation type="journal article" date="2019" name="bioRxiv">
        <title>The Genome of the Zebra Mussel, Dreissena polymorpha: A Resource for Invasive Species Research.</title>
        <authorList>
            <person name="McCartney M.A."/>
            <person name="Auch B."/>
            <person name="Kono T."/>
            <person name="Mallez S."/>
            <person name="Zhang Y."/>
            <person name="Obille A."/>
            <person name="Becker A."/>
            <person name="Abrahante J.E."/>
            <person name="Garbe J."/>
            <person name="Badalamenti J.P."/>
            <person name="Herman A."/>
            <person name="Mangelson H."/>
            <person name="Liachko I."/>
            <person name="Sullivan S."/>
            <person name="Sone E.D."/>
            <person name="Koren S."/>
            <person name="Silverstein K.A.T."/>
            <person name="Beckman K.B."/>
            <person name="Gohl D.M."/>
        </authorList>
    </citation>
    <scope>NUCLEOTIDE SEQUENCE</scope>
    <source>
        <strain evidence="1">Duluth1</strain>
        <tissue evidence="1">Whole animal</tissue>
    </source>
</reference>
<dbReference type="Proteomes" id="UP000828390">
    <property type="component" value="Unassembled WGS sequence"/>
</dbReference>
<reference evidence="1" key="2">
    <citation type="submission" date="2020-11" db="EMBL/GenBank/DDBJ databases">
        <authorList>
            <person name="McCartney M.A."/>
            <person name="Auch B."/>
            <person name="Kono T."/>
            <person name="Mallez S."/>
            <person name="Becker A."/>
            <person name="Gohl D.M."/>
            <person name="Silverstein K.A.T."/>
            <person name="Koren S."/>
            <person name="Bechman K.B."/>
            <person name="Herman A."/>
            <person name="Abrahante J.E."/>
            <person name="Garbe J."/>
        </authorList>
    </citation>
    <scope>NUCLEOTIDE SEQUENCE</scope>
    <source>
        <strain evidence="1">Duluth1</strain>
        <tissue evidence="1">Whole animal</tissue>
    </source>
</reference>
<dbReference type="EMBL" id="JAIWYP010000007">
    <property type="protein sequence ID" value="KAH3796881.1"/>
    <property type="molecule type" value="Genomic_DNA"/>
</dbReference>
<keyword evidence="2" id="KW-1185">Reference proteome</keyword>
<proteinExistence type="predicted"/>
<evidence type="ECO:0000313" key="1">
    <source>
        <dbReference type="EMBL" id="KAH3796881.1"/>
    </source>
</evidence>
<evidence type="ECO:0000313" key="2">
    <source>
        <dbReference type="Proteomes" id="UP000828390"/>
    </source>
</evidence>
<sequence>MPILQVEWSDGTWRKTTNSRTFQNLNCGEDPIPVDLCPVTSPVNNDRFDLLSPSTWQDVDHEAPAMCQSTSDHVAPAIRRSLPETG</sequence>
<organism evidence="1 2">
    <name type="scientific">Dreissena polymorpha</name>
    <name type="common">Zebra mussel</name>
    <name type="synonym">Mytilus polymorpha</name>
    <dbReference type="NCBI Taxonomy" id="45954"/>
    <lineage>
        <taxon>Eukaryota</taxon>
        <taxon>Metazoa</taxon>
        <taxon>Spiralia</taxon>
        <taxon>Lophotrochozoa</taxon>
        <taxon>Mollusca</taxon>
        <taxon>Bivalvia</taxon>
        <taxon>Autobranchia</taxon>
        <taxon>Heteroconchia</taxon>
        <taxon>Euheterodonta</taxon>
        <taxon>Imparidentia</taxon>
        <taxon>Neoheterodontei</taxon>
        <taxon>Myida</taxon>
        <taxon>Dreissenoidea</taxon>
        <taxon>Dreissenidae</taxon>
        <taxon>Dreissena</taxon>
    </lineage>
</organism>
<name>A0A9D4J231_DREPO</name>